<feature type="compositionally biased region" description="Polar residues" evidence="16">
    <location>
        <begin position="313"/>
        <end position="348"/>
    </location>
</feature>
<evidence type="ECO:0000256" key="10">
    <source>
        <dbReference type="ARBA" id="ARBA00022833"/>
    </source>
</evidence>
<dbReference type="Pfam" id="PF04811">
    <property type="entry name" value="Sec23_trunk"/>
    <property type="match status" value="1"/>
</dbReference>
<evidence type="ECO:0000256" key="1">
    <source>
        <dbReference type="ARBA" id="ARBA00004299"/>
    </source>
</evidence>
<feature type="domain" description="Sec23/Sec24 helical" evidence="19">
    <location>
        <begin position="974"/>
        <end position="1074"/>
    </location>
</feature>
<dbReference type="GO" id="GO:0008270">
    <property type="term" value="F:zinc ion binding"/>
    <property type="evidence" value="ECO:0007669"/>
    <property type="project" value="InterPro"/>
</dbReference>
<name>A0A0L8I309_OCTBM</name>
<feature type="domain" description="Zinc finger Sec23/Sec24-type" evidence="17">
    <location>
        <begin position="564"/>
        <end position="600"/>
    </location>
</feature>
<dbReference type="InterPro" id="IPR006895">
    <property type="entry name" value="Znf_Sec23_Sec24"/>
</dbReference>
<feature type="compositionally biased region" description="Polar residues" evidence="16">
    <location>
        <begin position="93"/>
        <end position="108"/>
    </location>
</feature>
<comment type="subcellular location">
    <subcellularLocation>
        <location evidence="4">Cytoplasm</location>
        <location evidence="4">Cytosol</location>
    </subcellularLocation>
    <subcellularLocation>
        <location evidence="1">Cytoplasmic vesicle</location>
        <location evidence="1">COPII-coated vesicle membrane</location>
        <topology evidence="1">Peripheral membrane protein</topology>
        <orientation evidence="1">Cytoplasmic side</orientation>
    </subcellularLocation>
    <subcellularLocation>
        <location evidence="3">Endoplasmic reticulum membrane</location>
        <topology evidence="3">Peripheral membrane protein</topology>
        <orientation evidence="3">Cytoplasmic side</orientation>
    </subcellularLocation>
    <subcellularLocation>
        <location evidence="2">Golgi apparatus membrane</location>
    </subcellularLocation>
</comment>
<protein>
    <recommendedName>
        <fullName evidence="22">Protein transport protein Sec24B</fullName>
    </recommendedName>
</protein>
<evidence type="ECO:0000259" key="18">
    <source>
        <dbReference type="Pfam" id="PF04811"/>
    </source>
</evidence>
<organism evidence="21">
    <name type="scientific">Octopus bimaculoides</name>
    <name type="common">California two-spotted octopus</name>
    <dbReference type="NCBI Taxonomy" id="37653"/>
    <lineage>
        <taxon>Eukaryota</taxon>
        <taxon>Metazoa</taxon>
        <taxon>Spiralia</taxon>
        <taxon>Lophotrochozoa</taxon>
        <taxon>Mollusca</taxon>
        <taxon>Cephalopoda</taxon>
        <taxon>Coleoidea</taxon>
        <taxon>Octopodiformes</taxon>
        <taxon>Octopoda</taxon>
        <taxon>Incirrata</taxon>
        <taxon>Octopodidae</taxon>
        <taxon>Octopus</taxon>
    </lineage>
</organism>
<dbReference type="InterPro" id="IPR036465">
    <property type="entry name" value="vWFA_dom_sf"/>
</dbReference>
<evidence type="ECO:0000256" key="5">
    <source>
        <dbReference type="ARBA" id="ARBA00008334"/>
    </source>
</evidence>
<dbReference type="InterPro" id="IPR036174">
    <property type="entry name" value="Znf_Sec23_Sec24_sf"/>
</dbReference>
<dbReference type="GO" id="GO:0090110">
    <property type="term" value="P:COPII-coated vesicle cargo loading"/>
    <property type="evidence" value="ECO:0007669"/>
    <property type="project" value="TreeGrafter"/>
</dbReference>
<proteinExistence type="inferred from homology"/>
<dbReference type="Pfam" id="PF04815">
    <property type="entry name" value="Sec23_helical"/>
    <property type="match status" value="1"/>
</dbReference>
<dbReference type="SUPFAM" id="SSF82919">
    <property type="entry name" value="Zn-finger domain of Sec23/24"/>
    <property type="match status" value="1"/>
</dbReference>
<dbReference type="SUPFAM" id="SSF81995">
    <property type="entry name" value="beta-sandwich domain of Sec23/24"/>
    <property type="match status" value="1"/>
</dbReference>
<evidence type="ECO:0000259" key="20">
    <source>
        <dbReference type="Pfam" id="PF08033"/>
    </source>
</evidence>
<dbReference type="GO" id="GO:0005789">
    <property type="term" value="C:endoplasmic reticulum membrane"/>
    <property type="evidence" value="ECO:0007669"/>
    <property type="project" value="UniProtKB-SubCell"/>
</dbReference>
<evidence type="ECO:0008006" key="22">
    <source>
        <dbReference type="Google" id="ProtNLM"/>
    </source>
</evidence>
<dbReference type="GO" id="GO:0070971">
    <property type="term" value="C:endoplasmic reticulum exit site"/>
    <property type="evidence" value="ECO:0007669"/>
    <property type="project" value="TreeGrafter"/>
</dbReference>
<dbReference type="AlphaFoldDB" id="A0A0L8I309"/>
<keyword evidence="13" id="KW-0333">Golgi apparatus</keyword>
<evidence type="ECO:0000313" key="21">
    <source>
        <dbReference type="EMBL" id="KOF95878.1"/>
    </source>
</evidence>
<feature type="compositionally biased region" description="Polar residues" evidence="16">
    <location>
        <begin position="137"/>
        <end position="157"/>
    </location>
</feature>
<feature type="compositionally biased region" description="Low complexity" evidence="16">
    <location>
        <begin position="42"/>
        <end position="63"/>
    </location>
</feature>
<accession>A0A0L8I309</accession>
<dbReference type="InterPro" id="IPR036180">
    <property type="entry name" value="Gelsolin-like_dom_sf"/>
</dbReference>
<reference evidence="21" key="1">
    <citation type="submission" date="2015-07" db="EMBL/GenBank/DDBJ databases">
        <title>MeaNS - Measles Nucleotide Surveillance Program.</title>
        <authorList>
            <person name="Tran T."/>
            <person name="Druce J."/>
        </authorList>
    </citation>
    <scope>NUCLEOTIDE SEQUENCE</scope>
    <source>
        <strain evidence="21">UCB-OBI-ISO-001</strain>
        <tissue evidence="21">Gonad</tissue>
    </source>
</reference>
<dbReference type="InterPro" id="IPR050550">
    <property type="entry name" value="SEC23_SEC24_subfamily"/>
</dbReference>
<dbReference type="PANTHER" id="PTHR13803">
    <property type="entry name" value="SEC24-RELATED PROTEIN"/>
    <property type="match status" value="1"/>
</dbReference>
<dbReference type="OrthoDB" id="49016at2759"/>
<evidence type="ECO:0000256" key="6">
    <source>
        <dbReference type="ARBA" id="ARBA00022448"/>
    </source>
</evidence>
<evidence type="ECO:0000256" key="4">
    <source>
        <dbReference type="ARBA" id="ARBA00004514"/>
    </source>
</evidence>
<dbReference type="SUPFAM" id="SSF53300">
    <property type="entry name" value="vWA-like"/>
    <property type="match status" value="1"/>
</dbReference>
<feature type="region of interest" description="Disordered" evidence="16">
    <location>
        <begin position="1"/>
        <end position="476"/>
    </location>
</feature>
<dbReference type="SUPFAM" id="SSF82754">
    <property type="entry name" value="C-terminal, gelsolin-like domain of Sec23/24"/>
    <property type="match status" value="1"/>
</dbReference>
<dbReference type="CDD" id="cd01479">
    <property type="entry name" value="Sec24-like"/>
    <property type="match status" value="1"/>
</dbReference>
<evidence type="ECO:0000256" key="2">
    <source>
        <dbReference type="ARBA" id="ARBA00004394"/>
    </source>
</evidence>
<dbReference type="InterPro" id="IPR012990">
    <property type="entry name" value="Beta-sandwich_Sec23_24"/>
</dbReference>
<keyword evidence="15" id="KW-0968">Cytoplasmic vesicle</keyword>
<evidence type="ECO:0000256" key="12">
    <source>
        <dbReference type="ARBA" id="ARBA00022927"/>
    </source>
</evidence>
<evidence type="ECO:0000256" key="3">
    <source>
        <dbReference type="ARBA" id="ARBA00004397"/>
    </source>
</evidence>
<feature type="compositionally biased region" description="Low complexity" evidence="16">
    <location>
        <begin position="422"/>
        <end position="460"/>
    </location>
</feature>
<evidence type="ECO:0000256" key="9">
    <source>
        <dbReference type="ARBA" id="ARBA00022824"/>
    </source>
</evidence>
<keyword evidence="8" id="KW-0479">Metal-binding</keyword>
<keyword evidence="14" id="KW-0472">Membrane</keyword>
<dbReference type="FunFam" id="2.30.30.380:FF:000004">
    <property type="entry name" value="SEC24 homolog B, COPII coat complex component"/>
    <property type="match status" value="1"/>
</dbReference>
<dbReference type="InterPro" id="IPR041742">
    <property type="entry name" value="Sec24-like_trunk_dom"/>
</dbReference>
<feature type="domain" description="Sec23/Sec24 beta-sandwich" evidence="20">
    <location>
        <begin position="879"/>
        <end position="963"/>
    </location>
</feature>
<dbReference type="SUPFAM" id="SSF81811">
    <property type="entry name" value="Helical domain of Sec23/24"/>
    <property type="match status" value="1"/>
</dbReference>
<gene>
    <name evidence="21" type="ORF">OCBIM_22036964mg</name>
</gene>
<dbReference type="Gene3D" id="1.20.120.730">
    <property type="entry name" value="Sec23/Sec24 helical domain"/>
    <property type="match status" value="1"/>
</dbReference>
<evidence type="ECO:0000256" key="16">
    <source>
        <dbReference type="SAM" id="MobiDB-lite"/>
    </source>
</evidence>
<evidence type="ECO:0000256" key="8">
    <source>
        <dbReference type="ARBA" id="ARBA00022723"/>
    </source>
</evidence>
<keyword evidence="6" id="KW-0813">Transport</keyword>
<evidence type="ECO:0000256" key="11">
    <source>
        <dbReference type="ARBA" id="ARBA00022892"/>
    </source>
</evidence>
<dbReference type="GO" id="GO:0000149">
    <property type="term" value="F:SNARE binding"/>
    <property type="evidence" value="ECO:0007669"/>
    <property type="project" value="TreeGrafter"/>
</dbReference>
<keyword evidence="9" id="KW-0256">Endoplasmic reticulum</keyword>
<keyword evidence="11" id="KW-0931">ER-Golgi transport</keyword>
<dbReference type="InterPro" id="IPR006900">
    <property type="entry name" value="Sec23/24_helical_dom"/>
</dbReference>
<feature type="compositionally biased region" description="Polar residues" evidence="16">
    <location>
        <begin position="64"/>
        <end position="86"/>
    </location>
</feature>
<dbReference type="Pfam" id="PF08033">
    <property type="entry name" value="Sec23_BS"/>
    <property type="match status" value="1"/>
</dbReference>
<dbReference type="Gene3D" id="2.30.30.380">
    <property type="entry name" value="Zn-finger domain of Sec23/24"/>
    <property type="match status" value="1"/>
</dbReference>
<keyword evidence="10" id="KW-0862">Zinc</keyword>
<dbReference type="Pfam" id="PF04810">
    <property type="entry name" value="zf-Sec23_Sec24"/>
    <property type="match status" value="1"/>
</dbReference>
<evidence type="ECO:0000259" key="17">
    <source>
        <dbReference type="Pfam" id="PF04810"/>
    </source>
</evidence>
<comment type="similarity">
    <text evidence="5">Belongs to the SEC23/SEC24 family. SEC24 subfamily.</text>
</comment>
<feature type="compositionally biased region" description="Pro residues" evidence="16">
    <location>
        <begin position="1"/>
        <end position="15"/>
    </location>
</feature>
<dbReference type="STRING" id="37653.A0A0L8I309"/>
<evidence type="ECO:0000256" key="15">
    <source>
        <dbReference type="ARBA" id="ARBA00023329"/>
    </source>
</evidence>
<dbReference type="GO" id="GO:0006886">
    <property type="term" value="P:intracellular protein transport"/>
    <property type="evidence" value="ECO:0007669"/>
    <property type="project" value="InterPro"/>
</dbReference>
<evidence type="ECO:0000256" key="14">
    <source>
        <dbReference type="ARBA" id="ARBA00023136"/>
    </source>
</evidence>
<keyword evidence="12" id="KW-0653">Protein transport</keyword>
<dbReference type="InterPro" id="IPR029006">
    <property type="entry name" value="ADF-H/Gelsolin-like_dom_sf"/>
</dbReference>
<sequence length="1228" mass="133907">MSAPPMPRKSGPPPGVFGSPQNVPMSNYQPQANVPSGMTSMPPTQLQQPQQQHPQSQGQLPPLSNSYNGFSSPPSIGHSQAMNTVRSGPPRMSSGQSYNYASSQNVGSFGQYGPSDSGPRMLVPSSGSAPHPPPMSSQPFVNGPSSMEPNSIAQYPKNSMGPPQNIVPFSSESKPTYPAAGHPSTTGSMRPPLPSQPLQNQQQHQQIPGYNMGPVNPNTSSAIGSMPPMSRAPRPPLPTSNMGGIGPPPTSSRPPLLSHATPPVPDAQYNNSPNPPAVSGQIPGSHMQGGARPPSITTSLATEELPAPYHGQAQYSHQIKNLLSTTSNSGPPSQKSSRAPSPIASQSYDALEGQFTPSSGPPMSMPPQSLPSQTGAPPSTGRITGKRQYPQMPSQMQSPAHPANMSTSGMPPVYSGSPMHAPQQLQQPPQQMQQPPQQLQQSIHPQQPQQYQPQQQQSSQYSTSGGMAGLTGGMSNLSTKDTISDVVDLMQQRKLIGPEGVETPINCLPYEFSKTNASPDIFRCTLNAVPQTAALLTKSRLPLGVIIHPFKDLTQLPVITSTVIVRCRSCRTYINPFISFVDRTRWKCNLCYRINDLPEEFSFDPVSRTYGDPQRRPEVRSSTIEFIAPSEYMLRPPQPAVYLFVLDVTYNAIETGYLTVVCKTLLAELEKLPGDSRTQIGFIAFDRAIHFFNLAEGLSQPQMLTVSDIDDIFLPLPDSLLVNLHESHDLVQDLLQQLPQLFENNMETGNALGATLEASYKLLSPTGGRITVFQTCLPSAGPGALQVREDISKSNKNIPNLGPATDFYKKLALDCSAQQVAIDLFMLNTQYADIATVACASKYSGGCVYHYPSFHSVRNPSLTDKFESDFARYLYRKIGFEAVMRIRCTRGLSIHTFHGNFFVRSTDLLSLPNINPDAGFGMQMSIEESLNESNTACFQAALLYTSSKGERRIRVHTLCLPVTTELSAVHAGADQQAIAALLAKMAVDRTLSSSLGDAQDALIIAAVDALSSYASSQSSASRIGNLLCPYSLRLLPLYVLSLLKSKAFRSSHVSLDERVCAMEQCKTLPMCYLLQKVYPNLYPVHNLDDEHVTDRGGNSVPWAPVLQLSAANLDRHGAYLLDVVDSMILFIGGAISDRFCQDVFDKPNFSSLCDGLTSLPERDNPTSERLHLFIYSLMDSRPYGCSFIILREDSKRKHLFFQHFVEDRTESTMSYYEFVQHIQKQAKG</sequence>
<dbReference type="FunFam" id="3.40.50.410:FF:000019">
    <property type="entry name" value="SEC24 homolog B, COPII coat complex component"/>
    <property type="match status" value="1"/>
</dbReference>
<dbReference type="InterPro" id="IPR036175">
    <property type="entry name" value="Sec23/24_helical_dom_sf"/>
</dbReference>
<evidence type="ECO:0000256" key="7">
    <source>
        <dbReference type="ARBA" id="ARBA00022490"/>
    </source>
</evidence>
<dbReference type="Gene3D" id="3.40.20.10">
    <property type="entry name" value="Severin"/>
    <property type="match status" value="1"/>
</dbReference>
<dbReference type="InterPro" id="IPR006896">
    <property type="entry name" value="Sec23/24_trunk_dom"/>
</dbReference>
<dbReference type="GO" id="GO:0030127">
    <property type="term" value="C:COPII vesicle coat"/>
    <property type="evidence" value="ECO:0007669"/>
    <property type="project" value="InterPro"/>
</dbReference>
<dbReference type="GO" id="GO:0000139">
    <property type="term" value="C:Golgi membrane"/>
    <property type="evidence" value="ECO:0007669"/>
    <property type="project" value="UniProtKB-SubCell"/>
</dbReference>
<evidence type="ECO:0000256" key="13">
    <source>
        <dbReference type="ARBA" id="ARBA00023034"/>
    </source>
</evidence>
<feature type="compositionally biased region" description="Polar residues" evidence="16">
    <location>
        <begin position="19"/>
        <end position="41"/>
    </location>
</feature>
<dbReference type="KEGG" id="obi:106884425"/>
<dbReference type="EMBL" id="KQ416666">
    <property type="protein sequence ID" value="KOF95878.1"/>
    <property type="molecule type" value="Genomic_DNA"/>
</dbReference>
<dbReference type="Gene3D" id="2.60.40.1670">
    <property type="entry name" value="beta-sandwich domain of Sec23/24"/>
    <property type="match status" value="1"/>
</dbReference>
<evidence type="ECO:0000259" key="19">
    <source>
        <dbReference type="Pfam" id="PF04815"/>
    </source>
</evidence>
<dbReference type="GO" id="GO:0005829">
    <property type="term" value="C:cytosol"/>
    <property type="evidence" value="ECO:0007669"/>
    <property type="project" value="UniProtKB-SubCell"/>
</dbReference>
<feature type="compositionally biased region" description="Low complexity" evidence="16">
    <location>
        <begin position="196"/>
        <end position="208"/>
    </location>
</feature>
<feature type="domain" description="Sec23/Sec24 trunk" evidence="18">
    <location>
        <begin position="637"/>
        <end position="874"/>
    </location>
</feature>
<dbReference type="OMA" id="VFAMDNM"/>
<dbReference type="Gene3D" id="3.40.50.410">
    <property type="entry name" value="von Willebrand factor, type A domain"/>
    <property type="match status" value="1"/>
</dbReference>
<dbReference type="PANTHER" id="PTHR13803:SF39">
    <property type="entry name" value="SECRETORY 24AB, ISOFORM A"/>
    <property type="match status" value="1"/>
</dbReference>
<feature type="compositionally biased region" description="Pro residues" evidence="16">
    <location>
        <begin position="359"/>
        <end position="369"/>
    </location>
</feature>
<feature type="compositionally biased region" description="Low complexity" evidence="16">
    <location>
        <begin position="390"/>
        <end position="399"/>
    </location>
</feature>
<keyword evidence="7" id="KW-0963">Cytoplasm</keyword>